<dbReference type="WBParaSite" id="BXY_0159700.1">
    <property type="protein sequence ID" value="BXY_0159700.1"/>
    <property type="gene ID" value="BXY_0159700"/>
</dbReference>
<keyword evidence="7" id="KW-0378">Hydrolase</keyword>
<keyword evidence="8" id="KW-0862">Zinc</keyword>
<comment type="similarity">
    <text evidence="2 12">Belongs to the peptidase M14 family.</text>
</comment>
<feature type="coiled-coil region" evidence="13">
    <location>
        <begin position="550"/>
        <end position="577"/>
    </location>
</feature>
<dbReference type="CDD" id="cd03860">
    <property type="entry name" value="M14_CP_A-B_like"/>
    <property type="match status" value="1"/>
</dbReference>
<dbReference type="GO" id="GO:0006508">
    <property type="term" value="P:proteolysis"/>
    <property type="evidence" value="ECO:0007669"/>
    <property type="project" value="UniProtKB-KW"/>
</dbReference>
<accession>A0A1I7RLL2</accession>
<keyword evidence="3" id="KW-0121">Carboxypeptidase</keyword>
<dbReference type="InterPro" id="IPR036990">
    <property type="entry name" value="M14A-like_propep"/>
</dbReference>
<dbReference type="Proteomes" id="UP000095284">
    <property type="component" value="Unplaced"/>
</dbReference>
<proteinExistence type="inferred from homology"/>
<dbReference type="Gene3D" id="3.30.70.340">
    <property type="entry name" value="Metallocarboxypeptidase-like"/>
    <property type="match status" value="1"/>
</dbReference>
<dbReference type="InterPro" id="IPR000834">
    <property type="entry name" value="Peptidase_M14"/>
</dbReference>
<evidence type="ECO:0000256" key="2">
    <source>
        <dbReference type="ARBA" id="ARBA00005988"/>
    </source>
</evidence>
<evidence type="ECO:0000256" key="10">
    <source>
        <dbReference type="ARBA" id="ARBA00023157"/>
    </source>
</evidence>
<evidence type="ECO:0000259" key="16">
    <source>
        <dbReference type="PROSITE" id="PS52035"/>
    </source>
</evidence>
<evidence type="ECO:0000256" key="5">
    <source>
        <dbReference type="ARBA" id="ARBA00022723"/>
    </source>
</evidence>
<evidence type="ECO:0000256" key="11">
    <source>
        <dbReference type="PROSITE-ProRule" id="PRU01005"/>
    </source>
</evidence>
<feature type="active site" description="Proton donor/acceptor" evidence="12">
    <location>
        <position position="435"/>
    </location>
</feature>
<sequence length="631" mass="72788">MGRLWTKGTINRAMLPRLVTFFLVIWGTQADVKQGVYKVYRCVPQDKDQLIALTELYRKSTELELDFWKEPRDVDGYVDIMTPPAEQEMLTEFFREHGIDYKITIGDVEKLIIQREKSELNPWSKFNSSDPVLASFFRKRMSDDFVTSNKAKYGFGDYHSYDTITAWLDDIQRFYPSLAQTFIIGTTFEGRQIKGIKIGSPVHATNKRIIWVDAGIHAREWASTHTALYFIEQLITKYGIDPQITAYMDTLNFYILPQANPDGYEYSRSDVGPQTRFWRKNRGKQVCKKDHWRRERCCGGVDLNRNFDFHWGESGSSDDLCSDIYQGSSAFSEPETRAIRDKIMSQEMWGKVDAFITLHTYSQMWIHPFNHERKSFPNDVQDLINVGQKGVDAIEKVYGTKYRFGTGADILYPSAGGSDDWAKAKANVKYVFLLELRPGEEEWDGFLLDRRQLIPTGRETWEGVKTVVDAVMAKARPKFSPQIPEIRRPPPPVEPPRFLTGRIVENPTTAMATTPTPFATTISQLVTFPRNGDSMPINRNTAPVGLNQVVLNQEEARRRFEERLRQQQQVRQQIIQNAQQSRRVSQSSGTTGQCLDRSRWCGVWLQQNPALCEQSTIYMSHDCARTCRFCR</sequence>
<dbReference type="PANTHER" id="PTHR11705:SF54">
    <property type="entry name" value="SHKT DOMAIN-CONTAINING PROTEIN"/>
    <property type="match status" value="1"/>
</dbReference>
<evidence type="ECO:0000313" key="17">
    <source>
        <dbReference type="Proteomes" id="UP000095284"/>
    </source>
</evidence>
<name>A0A1I7RLL2_BURXY</name>
<evidence type="ECO:0000256" key="8">
    <source>
        <dbReference type="ARBA" id="ARBA00022833"/>
    </source>
</evidence>
<evidence type="ECO:0000259" key="15">
    <source>
        <dbReference type="PROSITE" id="PS51670"/>
    </source>
</evidence>
<evidence type="ECO:0000256" key="3">
    <source>
        <dbReference type="ARBA" id="ARBA00022645"/>
    </source>
</evidence>
<keyword evidence="4" id="KW-0645">Protease</keyword>
<dbReference type="GO" id="GO:0004181">
    <property type="term" value="F:metallocarboxypeptidase activity"/>
    <property type="evidence" value="ECO:0007669"/>
    <property type="project" value="InterPro"/>
</dbReference>
<evidence type="ECO:0000256" key="9">
    <source>
        <dbReference type="ARBA" id="ARBA00023049"/>
    </source>
</evidence>
<dbReference type="SUPFAM" id="SSF54897">
    <property type="entry name" value="Protease propeptides/inhibitors"/>
    <property type="match status" value="1"/>
</dbReference>
<evidence type="ECO:0000256" key="6">
    <source>
        <dbReference type="ARBA" id="ARBA00022729"/>
    </source>
</evidence>
<keyword evidence="6 14" id="KW-0732">Signal</keyword>
<comment type="caution">
    <text evidence="11">Lacks conserved residue(s) required for the propagation of feature annotation.</text>
</comment>
<dbReference type="InterPro" id="IPR003146">
    <property type="entry name" value="M14A_act_pep"/>
</dbReference>
<evidence type="ECO:0000256" key="12">
    <source>
        <dbReference type="PROSITE-ProRule" id="PRU01379"/>
    </source>
</evidence>
<dbReference type="SUPFAM" id="SSF53187">
    <property type="entry name" value="Zn-dependent exopeptidases"/>
    <property type="match status" value="1"/>
</dbReference>
<dbReference type="PROSITE" id="PS52035">
    <property type="entry name" value="PEPTIDASE_M14"/>
    <property type="match status" value="1"/>
</dbReference>
<dbReference type="Pfam" id="PF00246">
    <property type="entry name" value="Peptidase_M14"/>
    <property type="match status" value="1"/>
</dbReference>
<dbReference type="GO" id="GO:0008270">
    <property type="term" value="F:zinc ion binding"/>
    <property type="evidence" value="ECO:0007669"/>
    <property type="project" value="InterPro"/>
</dbReference>
<evidence type="ECO:0000256" key="1">
    <source>
        <dbReference type="ARBA" id="ARBA00001947"/>
    </source>
</evidence>
<dbReference type="Gene3D" id="3.40.630.10">
    <property type="entry name" value="Zn peptidases"/>
    <property type="match status" value="1"/>
</dbReference>
<dbReference type="eggNOG" id="KOG2650">
    <property type="taxonomic scope" value="Eukaryota"/>
</dbReference>
<dbReference type="FunFam" id="3.30.70.340:FF:000001">
    <property type="entry name" value="Carboxypeptidase A5"/>
    <property type="match status" value="1"/>
</dbReference>
<evidence type="ECO:0000256" key="14">
    <source>
        <dbReference type="SAM" id="SignalP"/>
    </source>
</evidence>
<keyword evidence="10" id="KW-1015">Disulfide bond</keyword>
<dbReference type="SMART" id="SM00254">
    <property type="entry name" value="ShKT"/>
    <property type="match status" value="1"/>
</dbReference>
<dbReference type="Pfam" id="PF01549">
    <property type="entry name" value="ShK"/>
    <property type="match status" value="1"/>
</dbReference>
<dbReference type="PANTHER" id="PTHR11705">
    <property type="entry name" value="PROTEASE FAMILY M14 CARBOXYPEPTIDASE A,B"/>
    <property type="match status" value="1"/>
</dbReference>
<evidence type="ECO:0000256" key="4">
    <source>
        <dbReference type="ARBA" id="ARBA00022670"/>
    </source>
</evidence>
<dbReference type="InterPro" id="IPR003582">
    <property type="entry name" value="ShKT_dom"/>
</dbReference>
<dbReference type="Pfam" id="PF02244">
    <property type="entry name" value="Propep_M14"/>
    <property type="match status" value="1"/>
</dbReference>
<organism evidence="17 18">
    <name type="scientific">Bursaphelenchus xylophilus</name>
    <name type="common">Pinewood nematode worm</name>
    <name type="synonym">Aphelenchoides xylophilus</name>
    <dbReference type="NCBI Taxonomy" id="6326"/>
    <lineage>
        <taxon>Eukaryota</taxon>
        <taxon>Metazoa</taxon>
        <taxon>Ecdysozoa</taxon>
        <taxon>Nematoda</taxon>
        <taxon>Chromadorea</taxon>
        <taxon>Rhabditida</taxon>
        <taxon>Tylenchina</taxon>
        <taxon>Tylenchomorpha</taxon>
        <taxon>Aphelenchoidea</taxon>
        <taxon>Aphelenchoididae</taxon>
        <taxon>Bursaphelenchus</taxon>
    </lineage>
</organism>
<protein>
    <submittedName>
        <fullName evidence="18">ShKT domain-containing protein</fullName>
    </submittedName>
</protein>
<dbReference type="PRINTS" id="PR00765">
    <property type="entry name" value="CRBOXYPTASEA"/>
</dbReference>
<keyword evidence="5" id="KW-0479">Metal-binding</keyword>
<keyword evidence="13" id="KW-0175">Coiled coil</keyword>
<feature type="domain" description="Peptidase M14" evidence="16">
    <location>
        <begin position="157"/>
        <end position="471"/>
    </location>
</feature>
<evidence type="ECO:0000313" key="18">
    <source>
        <dbReference type="WBParaSite" id="BXY_0159700.1"/>
    </source>
</evidence>
<feature type="chain" id="PRO_5009304405" evidence="14">
    <location>
        <begin position="31"/>
        <end position="631"/>
    </location>
</feature>
<dbReference type="GO" id="GO:0005615">
    <property type="term" value="C:extracellular space"/>
    <property type="evidence" value="ECO:0007669"/>
    <property type="project" value="TreeGrafter"/>
</dbReference>
<reference evidence="18" key="1">
    <citation type="submission" date="2016-11" db="UniProtKB">
        <authorList>
            <consortium name="WormBaseParasite"/>
        </authorList>
    </citation>
    <scope>IDENTIFICATION</scope>
</reference>
<dbReference type="PROSITE" id="PS51670">
    <property type="entry name" value="SHKT"/>
    <property type="match status" value="1"/>
</dbReference>
<comment type="cofactor">
    <cofactor evidence="1">
        <name>Zn(2+)</name>
        <dbReference type="ChEBI" id="CHEBI:29105"/>
    </cofactor>
</comment>
<dbReference type="AlphaFoldDB" id="A0A1I7RLL2"/>
<evidence type="ECO:0000256" key="7">
    <source>
        <dbReference type="ARBA" id="ARBA00022801"/>
    </source>
</evidence>
<dbReference type="SMART" id="SM00631">
    <property type="entry name" value="Zn_pept"/>
    <property type="match status" value="1"/>
</dbReference>
<dbReference type="FunFam" id="3.40.630.10:FF:000070">
    <property type="entry name" value="Putative carboxypeptidase suro-1"/>
    <property type="match status" value="1"/>
</dbReference>
<keyword evidence="9" id="KW-0482">Metalloprotease</keyword>
<evidence type="ECO:0000256" key="13">
    <source>
        <dbReference type="SAM" id="Coils"/>
    </source>
</evidence>
<feature type="domain" description="ShKT" evidence="15">
    <location>
        <begin position="594"/>
        <end position="630"/>
    </location>
</feature>
<feature type="signal peptide" evidence="14">
    <location>
        <begin position="1"/>
        <end position="30"/>
    </location>
</feature>